<dbReference type="PANTHER" id="PTHR35145">
    <property type="entry name" value="CYTOPLASMIC PROTEIN-RELATED"/>
    <property type="match status" value="1"/>
</dbReference>
<dbReference type="EMBL" id="QSBM01000024">
    <property type="protein sequence ID" value="RGX23718.1"/>
    <property type="molecule type" value="Genomic_DNA"/>
</dbReference>
<reference evidence="1 2" key="1">
    <citation type="submission" date="2018-08" db="EMBL/GenBank/DDBJ databases">
        <title>A genome reference for cultivated species of the human gut microbiota.</title>
        <authorList>
            <person name="Zou Y."/>
            <person name="Xue W."/>
            <person name="Luo G."/>
        </authorList>
    </citation>
    <scope>NUCLEOTIDE SEQUENCE [LARGE SCALE GENOMIC DNA]</scope>
    <source>
        <strain evidence="1 2">AF04-15</strain>
    </source>
</reference>
<dbReference type="GeneID" id="93280517"/>
<name>A0A413F8L8_9FIRM</name>
<sequence>MAEISSNVTPWSENIIKSYQWLDECLQKQPSTEKEFQPAWQAYKYLLCGKMYAYIGIDDRNGRPIITLKLEPVFSDMLRSKYEDIVPGYYMNKMHWSTIYLDGNIPQDVLSDIVYASYKLVRSSLSKKAQKKMLEK</sequence>
<dbReference type="OrthoDB" id="9789813at2"/>
<dbReference type="InterPro" id="IPR038056">
    <property type="entry name" value="YjbR-like_sf"/>
</dbReference>
<gene>
    <name evidence="1" type="ORF">DWV29_24485</name>
</gene>
<proteinExistence type="predicted"/>
<organism evidence="1 2">
    <name type="scientific">Enterocloster asparagiformis</name>
    <dbReference type="NCBI Taxonomy" id="333367"/>
    <lineage>
        <taxon>Bacteria</taxon>
        <taxon>Bacillati</taxon>
        <taxon>Bacillota</taxon>
        <taxon>Clostridia</taxon>
        <taxon>Lachnospirales</taxon>
        <taxon>Lachnospiraceae</taxon>
        <taxon>Enterocloster</taxon>
    </lineage>
</organism>
<dbReference type="SUPFAM" id="SSF142906">
    <property type="entry name" value="YjbR-like"/>
    <property type="match status" value="1"/>
</dbReference>
<dbReference type="AlphaFoldDB" id="A0A413F8L8"/>
<dbReference type="RefSeq" id="WP_007705980.1">
    <property type="nucleotide sequence ID" value="NZ_BAABXR010000003.1"/>
</dbReference>
<comment type="caution">
    <text evidence="1">The sequence shown here is derived from an EMBL/GenBank/DDBJ whole genome shotgun (WGS) entry which is preliminary data.</text>
</comment>
<dbReference type="PANTHER" id="PTHR35145:SF1">
    <property type="entry name" value="CYTOPLASMIC PROTEIN"/>
    <property type="match status" value="1"/>
</dbReference>
<evidence type="ECO:0000313" key="1">
    <source>
        <dbReference type="EMBL" id="RGX23718.1"/>
    </source>
</evidence>
<protein>
    <submittedName>
        <fullName evidence="1">MmcQ/YjbR family DNA-binding protein</fullName>
    </submittedName>
</protein>
<dbReference type="Proteomes" id="UP000283880">
    <property type="component" value="Unassembled WGS sequence"/>
</dbReference>
<keyword evidence="1" id="KW-0238">DNA-binding</keyword>
<dbReference type="Gene3D" id="3.90.1150.30">
    <property type="match status" value="1"/>
</dbReference>
<dbReference type="InterPro" id="IPR007351">
    <property type="entry name" value="YjbR"/>
</dbReference>
<accession>A0A413F8L8</accession>
<dbReference type="InterPro" id="IPR058532">
    <property type="entry name" value="YjbR/MT2646/Rv2570-like"/>
</dbReference>
<dbReference type="Pfam" id="PF04237">
    <property type="entry name" value="YjbR"/>
    <property type="match status" value="1"/>
</dbReference>
<evidence type="ECO:0000313" key="2">
    <source>
        <dbReference type="Proteomes" id="UP000283880"/>
    </source>
</evidence>
<dbReference type="GO" id="GO:0003677">
    <property type="term" value="F:DNA binding"/>
    <property type="evidence" value="ECO:0007669"/>
    <property type="project" value="UniProtKB-KW"/>
</dbReference>